<evidence type="ECO:0000313" key="2">
    <source>
        <dbReference type="EMBL" id="BBM87231.1"/>
    </source>
</evidence>
<gene>
    <name evidence="2" type="ORF">UABAM_05634</name>
</gene>
<dbReference type="RefSeq" id="WP_151971257.1">
    <property type="nucleotide sequence ID" value="NZ_AP019860.1"/>
</dbReference>
<evidence type="ECO:0000256" key="1">
    <source>
        <dbReference type="SAM" id="SignalP"/>
    </source>
</evidence>
<reference evidence="2 3" key="1">
    <citation type="submission" date="2019-08" db="EMBL/GenBank/DDBJ databases">
        <title>Complete genome sequence of Candidatus Uab amorphum.</title>
        <authorList>
            <person name="Shiratori T."/>
            <person name="Suzuki S."/>
            <person name="Kakizawa Y."/>
            <person name="Ishida K."/>
        </authorList>
    </citation>
    <scope>NUCLEOTIDE SEQUENCE [LARGE SCALE GENOMIC DNA]</scope>
    <source>
        <strain evidence="2 3">SRT547</strain>
    </source>
</reference>
<organism evidence="2 3">
    <name type="scientific">Uabimicrobium amorphum</name>
    <dbReference type="NCBI Taxonomy" id="2596890"/>
    <lineage>
        <taxon>Bacteria</taxon>
        <taxon>Pseudomonadati</taxon>
        <taxon>Planctomycetota</taxon>
        <taxon>Candidatus Uabimicrobiia</taxon>
        <taxon>Candidatus Uabimicrobiales</taxon>
        <taxon>Candidatus Uabimicrobiaceae</taxon>
        <taxon>Candidatus Uabimicrobium</taxon>
    </lineage>
</organism>
<feature type="signal peptide" evidence="1">
    <location>
        <begin position="1"/>
        <end position="16"/>
    </location>
</feature>
<sequence length="223" mass="26363">MKIFIFTLFCMCIVSAQDLFYVGEIDQYTEHKLSTDAKGKTFTCHGKIEKQGKFCYFTTYAYKKNLFTTKRYYVTNDVAIKSSWVKITAKYTKIEDMRVEIEVQKCEDLNQEKWKKVCKLSQVFFHKNFAAFDLNLFKKTQRFARAMQHLKKKDLNTSPYIKDNAPKISFVDHQQQIMAIYCGKSILYKSMIRGDFLSYHVVYDLKNEKILRVCATNTGYFLE</sequence>
<feature type="chain" id="PRO_5025015433" evidence="1">
    <location>
        <begin position="17"/>
        <end position="223"/>
    </location>
</feature>
<accession>A0A5S9ITF3</accession>
<name>A0A5S9ITF3_UABAM</name>
<keyword evidence="1" id="KW-0732">Signal</keyword>
<dbReference type="Proteomes" id="UP000326354">
    <property type="component" value="Chromosome"/>
</dbReference>
<dbReference type="KEGG" id="uam:UABAM_05634"/>
<keyword evidence="3" id="KW-1185">Reference proteome</keyword>
<evidence type="ECO:0000313" key="3">
    <source>
        <dbReference type="Proteomes" id="UP000326354"/>
    </source>
</evidence>
<proteinExistence type="predicted"/>
<protein>
    <submittedName>
        <fullName evidence="2">Uncharacterized protein</fullName>
    </submittedName>
</protein>
<dbReference type="AlphaFoldDB" id="A0A5S9ITF3"/>
<dbReference type="EMBL" id="AP019860">
    <property type="protein sequence ID" value="BBM87231.1"/>
    <property type="molecule type" value="Genomic_DNA"/>
</dbReference>